<dbReference type="InterPro" id="IPR015252">
    <property type="entry name" value="BRCA2_hlx"/>
</dbReference>
<evidence type="ECO:0000313" key="11">
    <source>
        <dbReference type="Proteomes" id="UP000694925"/>
    </source>
</evidence>
<evidence type="ECO:0000256" key="1">
    <source>
        <dbReference type="ARBA" id="ARBA00022737"/>
    </source>
</evidence>
<feature type="domain" description="BRCA2 OB1" evidence="8">
    <location>
        <begin position="739"/>
        <end position="848"/>
    </location>
</feature>
<dbReference type="Proteomes" id="UP000694925">
    <property type="component" value="Unplaced"/>
</dbReference>
<dbReference type="Pfam" id="PF09103">
    <property type="entry name" value="BRCA-2_OB1"/>
    <property type="match status" value="1"/>
</dbReference>
<feature type="compositionally biased region" description="Basic residues" evidence="7">
    <location>
        <begin position="1306"/>
        <end position="1316"/>
    </location>
</feature>
<dbReference type="GO" id="GO:0005634">
    <property type="term" value="C:nucleus"/>
    <property type="evidence" value="ECO:0007669"/>
    <property type="project" value="TreeGrafter"/>
</dbReference>
<keyword evidence="6" id="KW-0175">Coiled coil</keyword>
<proteinExistence type="predicted"/>
<keyword evidence="4" id="KW-0233">DNA recombination</keyword>
<evidence type="ECO:0000313" key="13">
    <source>
        <dbReference type="RefSeq" id="XP_026673985.1"/>
    </source>
</evidence>
<dbReference type="InterPro" id="IPR015187">
    <property type="entry name" value="BRCA2_OB_1"/>
</dbReference>
<dbReference type="InterPro" id="IPR012340">
    <property type="entry name" value="NA-bd_OB-fold"/>
</dbReference>
<keyword evidence="11" id="KW-1185">Reference proteome</keyword>
<dbReference type="PROSITE" id="PS50138">
    <property type="entry name" value="BRCA2_REPEAT"/>
    <property type="match status" value="5"/>
</dbReference>
<reference evidence="12 13" key="1">
    <citation type="submission" date="2025-04" db="UniProtKB">
        <authorList>
            <consortium name="RefSeq"/>
        </authorList>
    </citation>
    <scope>IDENTIFICATION</scope>
    <source>
        <tissue evidence="12 13">Whole body</tissue>
    </source>
</reference>
<keyword evidence="1" id="KW-0677">Repeat</keyword>
<dbReference type="GO" id="GO:0000724">
    <property type="term" value="P:double-strand break repair via homologous recombination"/>
    <property type="evidence" value="ECO:0007669"/>
    <property type="project" value="InterPro"/>
</dbReference>
<keyword evidence="3" id="KW-0238">DNA-binding</keyword>
<dbReference type="SUPFAM" id="SSF50249">
    <property type="entry name" value="Nucleic acid-binding proteins"/>
    <property type="match status" value="3"/>
</dbReference>
<protein>
    <submittedName>
        <fullName evidence="12 13">Breast cancer type 2 susceptibility protein homolog isoform X1</fullName>
    </submittedName>
</protein>
<evidence type="ECO:0000256" key="4">
    <source>
        <dbReference type="ARBA" id="ARBA00023172"/>
    </source>
</evidence>
<dbReference type="Gene3D" id="2.40.50.140">
    <property type="entry name" value="Nucleic acid-binding proteins"/>
    <property type="match status" value="3"/>
</dbReference>
<feature type="region of interest" description="Disordered" evidence="7">
    <location>
        <begin position="1214"/>
        <end position="1234"/>
    </location>
</feature>
<feature type="coiled-coil region" evidence="6">
    <location>
        <begin position="15"/>
        <end position="42"/>
    </location>
</feature>
<feature type="compositionally biased region" description="Basic and acidic residues" evidence="7">
    <location>
        <begin position="490"/>
        <end position="524"/>
    </location>
</feature>
<evidence type="ECO:0000313" key="14">
    <source>
        <dbReference type="RefSeq" id="XP_026673986.1"/>
    </source>
</evidence>
<evidence type="ECO:0000259" key="8">
    <source>
        <dbReference type="Pfam" id="PF09103"/>
    </source>
</evidence>
<gene>
    <name evidence="12 13 14" type="primary">LOC108630653</name>
</gene>
<keyword evidence="2" id="KW-0227">DNA damage</keyword>
<dbReference type="Pfam" id="PF09104">
    <property type="entry name" value="BRCA-2_OB3"/>
    <property type="match status" value="1"/>
</dbReference>
<organism evidence="11 14">
    <name type="scientific">Ceratina calcarata</name>
    <dbReference type="NCBI Taxonomy" id="156304"/>
    <lineage>
        <taxon>Eukaryota</taxon>
        <taxon>Metazoa</taxon>
        <taxon>Ecdysozoa</taxon>
        <taxon>Arthropoda</taxon>
        <taxon>Hexapoda</taxon>
        <taxon>Insecta</taxon>
        <taxon>Pterygota</taxon>
        <taxon>Neoptera</taxon>
        <taxon>Endopterygota</taxon>
        <taxon>Hymenoptera</taxon>
        <taxon>Apocrita</taxon>
        <taxon>Aculeata</taxon>
        <taxon>Apoidea</taxon>
        <taxon>Anthophila</taxon>
        <taxon>Apidae</taxon>
        <taxon>Ceratina</taxon>
        <taxon>Zadontomerus</taxon>
    </lineage>
</organism>
<dbReference type="InterPro" id="IPR015525">
    <property type="entry name" value="BRCA2"/>
</dbReference>
<feature type="compositionally biased region" description="Polar residues" evidence="7">
    <location>
        <begin position="1221"/>
        <end position="1234"/>
    </location>
</feature>
<dbReference type="Pfam" id="PF09169">
    <property type="entry name" value="BRCA-2_helical"/>
    <property type="match status" value="1"/>
</dbReference>
<keyword evidence="5" id="KW-0234">DNA repair</keyword>
<dbReference type="Pfam" id="PF00634">
    <property type="entry name" value="BRCA2"/>
    <property type="match status" value="1"/>
</dbReference>
<dbReference type="InterPro" id="IPR002093">
    <property type="entry name" value="BRCA2_repeat"/>
</dbReference>
<dbReference type="RefSeq" id="XP_017889554.1">
    <property type="nucleotide sequence ID" value="XM_018034065.2"/>
</dbReference>
<dbReference type="GO" id="GO:0003677">
    <property type="term" value="F:DNA binding"/>
    <property type="evidence" value="ECO:0007669"/>
    <property type="project" value="UniProtKB-KW"/>
</dbReference>
<evidence type="ECO:0000313" key="12">
    <source>
        <dbReference type="RefSeq" id="XP_017889554.1"/>
    </source>
</evidence>
<evidence type="ECO:0000256" key="6">
    <source>
        <dbReference type="SAM" id="Coils"/>
    </source>
</evidence>
<name>A0AAJ7WEZ6_9HYME</name>
<accession>A0AAJ7WEZ6</accession>
<dbReference type="PANTHER" id="PTHR11289">
    <property type="entry name" value="BREAST CANCER TYPE 2 SUSCEPTIBILITY PROTEIN BRCA2"/>
    <property type="match status" value="1"/>
</dbReference>
<evidence type="ECO:0000259" key="10">
    <source>
        <dbReference type="Pfam" id="PF09169"/>
    </source>
</evidence>
<dbReference type="GO" id="GO:0006355">
    <property type="term" value="P:regulation of DNA-templated transcription"/>
    <property type="evidence" value="ECO:0007669"/>
    <property type="project" value="TreeGrafter"/>
</dbReference>
<evidence type="ECO:0000256" key="2">
    <source>
        <dbReference type="ARBA" id="ARBA00022763"/>
    </source>
</evidence>
<evidence type="ECO:0000256" key="3">
    <source>
        <dbReference type="ARBA" id="ARBA00023125"/>
    </source>
</evidence>
<dbReference type="RefSeq" id="XP_026673986.1">
    <property type="nucleotide sequence ID" value="XM_026818185.1"/>
</dbReference>
<dbReference type="SUPFAM" id="SSF81872">
    <property type="entry name" value="BRCA2 helical domain"/>
    <property type="match status" value="1"/>
</dbReference>
<evidence type="ECO:0000259" key="9">
    <source>
        <dbReference type="Pfam" id="PF09104"/>
    </source>
</evidence>
<evidence type="ECO:0000256" key="5">
    <source>
        <dbReference type="ARBA" id="ARBA00023204"/>
    </source>
</evidence>
<dbReference type="InterPro" id="IPR036315">
    <property type="entry name" value="BRCA2_hlx_sf"/>
</dbReference>
<feature type="domain" description="BRCA2 OB3" evidence="9">
    <location>
        <begin position="1068"/>
        <end position="1212"/>
    </location>
</feature>
<dbReference type="KEGG" id="ccal:108630653"/>
<dbReference type="InterPro" id="IPR015188">
    <property type="entry name" value="BRCA2_OB_3"/>
</dbReference>
<dbReference type="GeneID" id="108630653"/>
<dbReference type="RefSeq" id="XP_026673985.1">
    <property type="nucleotide sequence ID" value="XM_026818184.1"/>
</dbReference>
<feature type="region of interest" description="Disordered" evidence="7">
    <location>
        <begin position="456"/>
        <end position="526"/>
    </location>
</feature>
<dbReference type="PANTHER" id="PTHR11289:SF0">
    <property type="entry name" value="BREAST CANCER TYPE 2 SUSCEPTIBILITY PROTEIN"/>
    <property type="match status" value="1"/>
</dbReference>
<sequence length="1316" mass="149084">MNLNNQFKTARGGVIKLSQQALSRAEKLFDDINKESDNYQETHKTDDKTEASVNSMSLTDELPFGFATASGSLLKVSNESLKKAYKTYNEVSKETDEGTHKVKDRVGTPQSIVNQKTSTVIKNKNELSFGFATASGSPIKISTNSLKKAYKTYNEVSTEIDEGTHKAKDRVATPQPVVNQQSSTVPKNKKEFSFAFATASGSPIKVSDRSLKKAYKTYDEVSTEIDEGTHKAKDRVATPQPVVNQQSSIVPKSKNEFSFAFATASGSPIKISDESLKKAYKTYDEVSTETDEGIHKAKERVNTPQPLRNQKTFTVTKSENEFSFGSATALDEVSRNLGGGLALFKPLQKRKIDPDNQVTLNIRTRQNQFKKLRFSNEYPIPVIVCDNSREILKEGENQCNNTKDCNRRTNNNEVVDSWLITHEVEASTSALLDDEENSDGQWVKPKEIVENENTDVVPCSPIMGSQLKSHRRKNRGRKRVQNKENSICTDEGKSNNDMTKETNKENEYSTEKQDLTQHKNHCETSDSIEFGDSPLLMEFINQSITISARRSDLALEQDMKIKSKRINKPKPTISKLYFHKQINSKNRISWHELSEGNEPVPCSYDELIERKLPSEIFDLTADNAIEYKFACGEFYGQDFVQNNVDGIKMEDDALLIVDENGYAGITEIKRAFLASPGVDPNLVPTGWVENHYKWIVWKLASMDRMKFGSVVLPRGLTPNQVMMQLKYRYYREIDRFQRPALRRILEKDDASTKRMVLCVSSITERDDRSIKLILTDGWYSVQASIDLAMMRHIASGKVKEGTKLLMYGSVLQNCDQGFAPLEVPDSVCLKIHTNSTRRAKWNMKLGYVVPSGPFDIKLNTIDIAGGLIGKIKVTVVRVYPMLYHEKISSNESIYRNDRCEEKANNAYEKKRAAMIDSFHEKYFHAGESKIDSQADSIELAAYEWKKSRERLSKEEFYSKQEFEQVQNDCHKKEEQFRMKLESRLQESLPPPRQVTPVLKVRVVEDETIADLQIWSPSEEVLDILKEGTHVSVSNLMPAKRRSTELQLTANRGSSFKQIDIPNVNFFQRTCTLLGDIDKSHFAPAYGEFDTIGVIVSIGTEPYGFKNFEAVHLACPRSDSQSSYLSILFWQGISSFGYAEVLSVGKLVACTNLEWRRVTPWSIPVSYCTERTTFTGNPRPNYLQQPFQDLKRSIMDIDSYVSTCAAEILEEVKQKRPPSRLSDGNNFNRSPLNDSVKRFTNQVSQDFAERSLLSDRPAKSPAIQKRLERLRNSDEAPGLSPIVITSSKRVSLDFKSPLRSSSDNQTKTRKSLGARFT</sequence>
<feature type="region of interest" description="Disordered" evidence="7">
    <location>
        <begin position="1294"/>
        <end position="1316"/>
    </location>
</feature>
<feature type="domain" description="Breast cancer type 2 susceptibility protein helical" evidence="10">
    <location>
        <begin position="557"/>
        <end position="735"/>
    </location>
</feature>
<evidence type="ECO:0000256" key="7">
    <source>
        <dbReference type="SAM" id="MobiDB-lite"/>
    </source>
</evidence>
<feature type="compositionally biased region" description="Basic residues" evidence="7">
    <location>
        <begin position="468"/>
        <end position="480"/>
    </location>
</feature>